<protein>
    <submittedName>
        <fullName evidence="2">Uncharacterized protein</fullName>
    </submittedName>
</protein>
<accession>A0AAN6PBA7</accession>
<feature type="signal peptide" evidence="1">
    <location>
        <begin position="1"/>
        <end position="16"/>
    </location>
</feature>
<gene>
    <name evidence="2" type="ORF">C8A01DRAFT_38328</name>
</gene>
<dbReference type="AlphaFoldDB" id="A0AAN6PBA7"/>
<dbReference type="EMBL" id="MU854451">
    <property type="protein sequence ID" value="KAK4035236.1"/>
    <property type="molecule type" value="Genomic_DNA"/>
</dbReference>
<reference evidence="3" key="1">
    <citation type="journal article" date="2023" name="Mol. Phylogenet. Evol.">
        <title>Genome-scale phylogeny and comparative genomics of the fungal order Sordariales.</title>
        <authorList>
            <person name="Hensen N."/>
            <person name="Bonometti L."/>
            <person name="Westerberg I."/>
            <person name="Brannstrom I.O."/>
            <person name="Guillou S."/>
            <person name="Cros-Aarteil S."/>
            <person name="Calhoun S."/>
            <person name="Haridas S."/>
            <person name="Kuo A."/>
            <person name="Mondo S."/>
            <person name="Pangilinan J."/>
            <person name="Riley R."/>
            <person name="LaButti K."/>
            <person name="Andreopoulos B."/>
            <person name="Lipzen A."/>
            <person name="Chen C."/>
            <person name="Yan M."/>
            <person name="Daum C."/>
            <person name="Ng V."/>
            <person name="Clum A."/>
            <person name="Steindorff A."/>
            <person name="Ohm R.A."/>
            <person name="Martin F."/>
            <person name="Silar P."/>
            <person name="Natvig D.O."/>
            <person name="Lalanne C."/>
            <person name="Gautier V."/>
            <person name="Ament-Velasquez S.L."/>
            <person name="Kruys A."/>
            <person name="Hutchinson M.I."/>
            <person name="Powell A.J."/>
            <person name="Barry K."/>
            <person name="Miller A.N."/>
            <person name="Grigoriev I.V."/>
            <person name="Debuchy R."/>
            <person name="Gladieux P."/>
            <person name="Hiltunen Thoren M."/>
            <person name="Johannesson H."/>
        </authorList>
    </citation>
    <scope>NUCLEOTIDE SEQUENCE [LARGE SCALE GENOMIC DNA]</scope>
    <source>
        <strain evidence="3">CBS 284.82</strain>
    </source>
</reference>
<comment type="caution">
    <text evidence="2">The sequence shown here is derived from an EMBL/GenBank/DDBJ whole genome shotgun (WGS) entry which is preliminary data.</text>
</comment>
<keyword evidence="1" id="KW-0732">Signal</keyword>
<sequence>MKATLFLIAITPLVSAWNLDLWASDGRKAHMHARGGDSNGCQNIEFSPVINVNKAKFSPATDWVKDPGTFELYVNKNCDKLSYRNDGGTYNMKARKIRSYKVY</sequence>
<name>A0AAN6PBA7_9PEZI</name>
<dbReference type="Proteomes" id="UP001303115">
    <property type="component" value="Unassembled WGS sequence"/>
</dbReference>
<proteinExistence type="predicted"/>
<keyword evidence="3" id="KW-1185">Reference proteome</keyword>
<evidence type="ECO:0000313" key="3">
    <source>
        <dbReference type="Proteomes" id="UP001303115"/>
    </source>
</evidence>
<evidence type="ECO:0000256" key="1">
    <source>
        <dbReference type="SAM" id="SignalP"/>
    </source>
</evidence>
<organism evidence="2 3">
    <name type="scientific">Parachaetomium inaequale</name>
    <dbReference type="NCBI Taxonomy" id="2588326"/>
    <lineage>
        <taxon>Eukaryota</taxon>
        <taxon>Fungi</taxon>
        <taxon>Dikarya</taxon>
        <taxon>Ascomycota</taxon>
        <taxon>Pezizomycotina</taxon>
        <taxon>Sordariomycetes</taxon>
        <taxon>Sordariomycetidae</taxon>
        <taxon>Sordariales</taxon>
        <taxon>Chaetomiaceae</taxon>
        <taxon>Parachaetomium</taxon>
    </lineage>
</organism>
<feature type="chain" id="PRO_5043008743" evidence="1">
    <location>
        <begin position="17"/>
        <end position="103"/>
    </location>
</feature>
<evidence type="ECO:0000313" key="2">
    <source>
        <dbReference type="EMBL" id="KAK4035236.1"/>
    </source>
</evidence>